<dbReference type="InterPro" id="IPR050231">
    <property type="entry name" value="Iron_ascorbate_oxido_reductase"/>
</dbReference>
<dbReference type="PANTHER" id="PTHR47990">
    <property type="entry name" value="2-OXOGLUTARATE (2OG) AND FE(II)-DEPENDENT OXYGENASE SUPERFAMILY PROTEIN-RELATED"/>
    <property type="match status" value="1"/>
</dbReference>
<comment type="function">
    <text evidence="6">Probable 2-oxoglutarate-dependent dioxygenase that may be involved in glucosinolates biosynthesis. May play a role in the production of aliphatic glucosinolates.</text>
</comment>
<dbReference type="SUPFAM" id="SSF51197">
    <property type="entry name" value="Clavaminate synthase-like"/>
    <property type="match status" value="1"/>
</dbReference>
<keyword evidence="3" id="KW-0223">Dioxygenase</keyword>
<dbReference type="InterPro" id="IPR005123">
    <property type="entry name" value="Oxoglu/Fe-dep_dioxygenase_dom"/>
</dbReference>
<keyword evidence="4 7" id="KW-0560">Oxidoreductase</keyword>
<gene>
    <name evidence="9" type="ORF">DKX38_001321</name>
</gene>
<evidence type="ECO:0000256" key="4">
    <source>
        <dbReference type="ARBA" id="ARBA00023002"/>
    </source>
</evidence>
<dbReference type="InterPro" id="IPR027443">
    <property type="entry name" value="IPNS-like_sf"/>
</dbReference>
<evidence type="ECO:0000256" key="3">
    <source>
        <dbReference type="ARBA" id="ARBA00022964"/>
    </source>
</evidence>
<dbReference type="EMBL" id="VDCV01000001">
    <property type="protein sequence ID" value="KAB5574127.1"/>
    <property type="molecule type" value="Genomic_DNA"/>
</dbReference>
<dbReference type="InterPro" id="IPR044861">
    <property type="entry name" value="IPNS-like_FE2OG_OXY"/>
</dbReference>
<dbReference type="FunFam" id="2.60.120.330:FF:000022">
    <property type="entry name" value="Probable 2-oxoglutarate-dependent dioxygenase AOP1.2"/>
    <property type="match status" value="1"/>
</dbReference>
<dbReference type="Pfam" id="PF14226">
    <property type="entry name" value="DIOX_N"/>
    <property type="match status" value="1"/>
</dbReference>
<keyword evidence="2 7" id="KW-0479">Metal-binding</keyword>
<dbReference type="GO" id="GO:0051213">
    <property type="term" value="F:dioxygenase activity"/>
    <property type="evidence" value="ECO:0007669"/>
    <property type="project" value="UniProtKB-KW"/>
</dbReference>
<dbReference type="Gene3D" id="2.60.120.330">
    <property type="entry name" value="B-lactam Antibiotic, Isopenicillin N Synthase, Chain"/>
    <property type="match status" value="1"/>
</dbReference>
<evidence type="ECO:0000313" key="9">
    <source>
        <dbReference type="EMBL" id="KAB5574127.1"/>
    </source>
</evidence>
<keyword evidence="10" id="KW-1185">Reference proteome</keyword>
<proteinExistence type="inferred from homology"/>
<reference evidence="10" key="1">
    <citation type="journal article" date="2019" name="Gigascience">
        <title>De novo genome assembly of the endangered Acer yangbiense, a plant species with extremely small populations endemic to Yunnan Province, China.</title>
        <authorList>
            <person name="Yang J."/>
            <person name="Wariss H.M."/>
            <person name="Tao L."/>
            <person name="Zhang R."/>
            <person name="Yun Q."/>
            <person name="Hollingsworth P."/>
            <person name="Dao Z."/>
            <person name="Luo G."/>
            <person name="Guo H."/>
            <person name="Ma Y."/>
            <person name="Sun W."/>
        </authorList>
    </citation>
    <scope>NUCLEOTIDE SEQUENCE [LARGE SCALE GENOMIC DNA]</scope>
    <source>
        <strain evidence="10">cv. br00</strain>
    </source>
</reference>
<evidence type="ECO:0000256" key="6">
    <source>
        <dbReference type="ARBA" id="ARBA00057022"/>
    </source>
</evidence>
<dbReference type="GO" id="GO:0046872">
    <property type="term" value="F:metal ion binding"/>
    <property type="evidence" value="ECO:0007669"/>
    <property type="project" value="UniProtKB-KW"/>
</dbReference>
<feature type="domain" description="Fe2OG dioxygenase" evidence="8">
    <location>
        <begin position="164"/>
        <end position="284"/>
    </location>
</feature>
<evidence type="ECO:0000256" key="2">
    <source>
        <dbReference type="ARBA" id="ARBA00022723"/>
    </source>
</evidence>
<keyword evidence="5 7" id="KW-0408">Iron</keyword>
<sequence>MGSLSLPELPVIDFSKENLKPGTCSWLSACKDVMCALQEYGCFVAVYDKVPLKVHNDLVSTLKDLFDLPLETKRKNVSDLPYYGYVGNQPFIPSLYEGMGIDNAITLEGAEDFADTMWPGGNDHFCKTVLSYSMLISELEKMVVRMVFESYGVYDQHHDSHKESTTYLLRMMKYRVPEKTEANVGCDAHTDKSFITVLHQNEVSGLEVKSKDGQWMSFTPSPSSFIVIAGDALLFEQMNTSKSNDLVLFCKAWSNERINAPFHRVVMSESEPRYSVGLFSFIKGMIEVPEKLVDEKNPLRFKPFENFGLLRYFLTEEGREKESAIKAYCGV</sequence>
<dbReference type="PROSITE" id="PS51471">
    <property type="entry name" value="FE2OG_OXY"/>
    <property type="match status" value="1"/>
</dbReference>
<dbReference type="InterPro" id="IPR026992">
    <property type="entry name" value="DIOX_N"/>
</dbReference>
<dbReference type="Proteomes" id="UP000326939">
    <property type="component" value="Chromosome 1"/>
</dbReference>
<evidence type="ECO:0000256" key="1">
    <source>
        <dbReference type="ARBA" id="ARBA00008056"/>
    </source>
</evidence>
<evidence type="ECO:0000256" key="5">
    <source>
        <dbReference type="ARBA" id="ARBA00023004"/>
    </source>
</evidence>
<evidence type="ECO:0000259" key="8">
    <source>
        <dbReference type="PROSITE" id="PS51471"/>
    </source>
</evidence>
<accession>A0A5N5P4E3</accession>
<dbReference type="Pfam" id="PF03171">
    <property type="entry name" value="2OG-FeII_Oxy"/>
    <property type="match status" value="1"/>
</dbReference>
<evidence type="ECO:0000256" key="7">
    <source>
        <dbReference type="RuleBase" id="RU003682"/>
    </source>
</evidence>
<comment type="similarity">
    <text evidence="1 7">Belongs to the iron/ascorbate-dependent oxidoreductase family.</text>
</comment>
<organism evidence="9 10">
    <name type="scientific">Salix brachista</name>
    <dbReference type="NCBI Taxonomy" id="2182728"/>
    <lineage>
        <taxon>Eukaryota</taxon>
        <taxon>Viridiplantae</taxon>
        <taxon>Streptophyta</taxon>
        <taxon>Embryophyta</taxon>
        <taxon>Tracheophyta</taxon>
        <taxon>Spermatophyta</taxon>
        <taxon>Magnoliopsida</taxon>
        <taxon>eudicotyledons</taxon>
        <taxon>Gunneridae</taxon>
        <taxon>Pentapetalae</taxon>
        <taxon>rosids</taxon>
        <taxon>fabids</taxon>
        <taxon>Malpighiales</taxon>
        <taxon>Salicaceae</taxon>
        <taxon>Saliceae</taxon>
        <taxon>Salix</taxon>
    </lineage>
</organism>
<protein>
    <recommendedName>
        <fullName evidence="8">Fe2OG dioxygenase domain-containing protein</fullName>
    </recommendedName>
</protein>
<comment type="caution">
    <text evidence="9">The sequence shown here is derived from an EMBL/GenBank/DDBJ whole genome shotgun (WGS) entry which is preliminary data.</text>
</comment>
<name>A0A5N5P4E3_9ROSI</name>
<evidence type="ECO:0000313" key="10">
    <source>
        <dbReference type="Proteomes" id="UP000326939"/>
    </source>
</evidence>
<dbReference type="AlphaFoldDB" id="A0A5N5P4E3"/>